<dbReference type="SUPFAM" id="SSF141571">
    <property type="entry name" value="Pentapeptide repeat-like"/>
    <property type="match status" value="1"/>
</dbReference>
<accession>A0ABS8CXK1</accession>
<reference evidence="1 2" key="1">
    <citation type="submission" date="2021-10" db="EMBL/GenBank/DDBJ databases">
        <title>Collection of gut derived symbiotic bacterial strains cultured from healthy donors.</title>
        <authorList>
            <person name="Lin H."/>
            <person name="Littmann E."/>
            <person name="Claire K."/>
            <person name="Pamer E."/>
        </authorList>
    </citation>
    <scope>NUCLEOTIDE SEQUENCE [LARGE SCALE GENOMIC DNA]</scope>
    <source>
        <strain evidence="1 2">MSK.17.68</strain>
    </source>
</reference>
<name>A0ABS8CXK1_9FIRM</name>
<gene>
    <name evidence="1" type="ORF">LIP50_08330</name>
</gene>
<dbReference type="PANTHER" id="PTHR42999">
    <property type="entry name" value="ANTIBIOTIC RESISTANCE PROTEIN MCBG"/>
    <property type="match status" value="1"/>
</dbReference>
<dbReference type="InterPro" id="IPR052949">
    <property type="entry name" value="PA_immunity-related"/>
</dbReference>
<dbReference type="InterPro" id="IPR001646">
    <property type="entry name" value="5peptide_repeat"/>
</dbReference>
<dbReference type="Gene3D" id="2.160.20.80">
    <property type="entry name" value="E3 ubiquitin-protein ligase SopA"/>
    <property type="match status" value="1"/>
</dbReference>
<protein>
    <submittedName>
        <fullName evidence="1">Pentapeptide repeat-containing protein</fullName>
    </submittedName>
</protein>
<dbReference type="RefSeq" id="WP_226924216.1">
    <property type="nucleotide sequence ID" value="NZ_BAABXU010000001.1"/>
</dbReference>
<evidence type="ECO:0000313" key="1">
    <source>
        <dbReference type="EMBL" id="MCB5446204.1"/>
    </source>
</evidence>
<dbReference type="Proteomes" id="UP001299409">
    <property type="component" value="Unassembled WGS sequence"/>
</dbReference>
<comment type="caution">
    <text evidence="1">The sequence shown here is derived from an EMBL/GenBank/DDBJ whole genome shotgun (WGS) entry which is preliminary data.</text>
</comment>
<proteinExistence type="predicted"/>
<dbReference type="PANTHER" id="PTHR42999:SF1">
    <property type="entry name" value="PENTAPEPTIDE REPEAT-CONTAINING PROTEIN"/>
    <property type="match status" value="1"/>
</dbReference>
<dbReference type="Pfam" id="PF13599">
    <property type="entry name" value="Pentapeptide_4"/>
    <property type="match status" value="1"/>
</dbReference>
<evidence type="ECO:0000313" key="2">
    <source>
        <dbReference type="Proteomes" id="UP001299409"/>
    </source>
</evidence>
<keyword evidence="2" id="KW-1185">Reference proteome</keyword>
<organism evidence="1 2">
    <name type="scientific">Intestinibacter bartlettii</name>
    <dbReference type="NCBI Taxonomy" id="261299"/>
    <lineage>
        <taxon>Bacteria</taxon>
        <taxon>Bacillati</taxon>
        <taxon>Bacillota</taxon>
        <taxon>Clostridia</taxon>
        <taxon>Peptostreptococcales</taxon>
        <taxon>Peptostreptococcaceae</taxon>
        <taxon>Intestinibacter</taxon>
    </lineage>
</organism>
<sequence>MRKREYRKIDKKRNLKNRHFNLANSSKKYKGCKNIYAYKSNIHNLIYKDVNFENVRYQASNITYCNFKNSKLLGVDFVNTNLKYTNFKGAKLEEVIFFNCNLKNVNFENVQFKKVFFISTNIKNAKNLNLDEGCVYINSYPNIELNTEILNAIDKLKNCSEIYKSHVLHVNKNKINLWNINLLLNYGQENLTRCMQALLRRKNKHNFYTVYSYEKFIENYLKI</sequence>
<dbReference type="EMBL" id="JAJBMB010000007">
    <property type="protein sequence ID" value="MCB5446204.1"/>
    <property type="molecule type" value="Genomic_DNA"/>
</dbReference>